<dbReference type="Proteomes" id="UP001235939">
    <property type="component" value="Chromosome 23"/>
</dbReference>
<reference evidence="1 2" key="1">
    <citation type="submission" date="2022-03" db="EMBL/GenBank/DDBJ databases">
        <title>A chromosomal length assembly of Cordylochernes scorpioides.</title>
        <authorList>
            <person name="Zeh D."/>
            <person name="Zeh J."/>
        </authorList>
    </citation>
    <scope>NUCLEOTIDE SEQUENCE [LARGE SCALE GENOMIC DNA]</scope>
    <source>
        <strain evidence="1">IN4F17</strain>
        <tissue evidence="1">Whole Body</tissue>
    </source>
</reference>
<proteinExistence type="predicted"/>
<dbReference type="PANTHER" id="PTHR14650:SF1">
    <property type="entry name" value="2-OXOGLUTARATE AND IRON-DEPENDENT OXYGENASE DOMAIN-CONTAINING PROTEIN 3"/>
    <property type="match status" value="1"/>
</dbReference>
<evidence type="ECO:0000313" key="1">
    <source>
        <dbReference type="EMBL" id="UYV83670.1"/>
    </source>
</evidence>
<keyword evidence="2" id="KW-1185">Reference proteome</keyword>
<dbReference type="Gene3D" id="2.60.120.620">
    <property type="entry name" value="q2cbj1_9rhob like domain"/>
    <property type="match status" value="1"/>
</dbReference>
<accession>A0ABY6LVU3</accession>
<evidence type="ECO:0000313" key="2">
    <source>
        <dbReference type="Proteomes" id="UP001235939"/>
    </source>
</evidence>
<gene>
    <name evidence="1" type="ORF">LAZ67_23002015</name>
</gene>
<dbReference type="InterPro" id="IPR039210">
    <property type="entry name" value="OGFOD3"/>
</dbReference>
<organism evidence="1 2">
    <name type="scientific">Cordylochernes scorpioides</name>
    <dbReference type="NCBI Taxonomy" id="51811"/>
    <lineage>
        <taxon>Eukaryota</taxon>
        <taxon>Metazoa</taxon>
        <taxon>Ecdysozoa</taxon>
        <taxon>Arthropoda</taxon>
        <taxon>Chelicerata</taxon>
        <taxon>Arachnida</taxon>
        <taxon>Pseudoscorpiones</taxon>
        <taxon>Cheliferoidea</taxon>
        <taxon>Chernetidae</taxon>
        <taxon>Cordylochernes</taxon>
    </lineage>
</organism>
<dbReference type="EMBL" id="CP092885">
    <property type="protein sequence ID" value="UYV83670.1"/>
    <property type="molecule type" value="Genomic_DNA"/>
</dbReference>
<name>A0ABY6LVU3_9ARAC</name>
<dbReference type="PANTHER" id="PTHR14650">
    <property type="entry name" value="PROLYL HYDROXYLASE-RELATED"/>
    <property type="match status" value="1"/>
</dbReference>
<sequence length="191" mass="21536">MIAFRFGLLPTAIHLTDSFFSRMTNEPPRSSHDEYWHVQVDKVSFLSQPSSMIHYCSSTKLTNQVGGLSVTNQMLLQKTSPHYHYVALIYLSDYGIDFTGGRFIYSDSKLNLTVEPKFDGALLLCVFILITKAMCVVAGRVSAFTSGWENPHVVERVMTGTRFTLTIDYTCDKKRAMHVPNLSGTMPQKKP</sequence>
<protein>
    <submittedName>
        <fullName evidence="1">OGFOD3</fullName>
    </submittedName>
</protein>